<dbReference type="InParanoid" id="S0EYA3"/>
<dbReference type="eggNOG" id="COG2823">
    <property type="taxonomic scope" value="Bacteria"/>
</dbReference>
<dbReference type="EMBL" id="HF951689">
    <property type="protein sequence ID" value="CCW36585.1"/>
    <property type="molecule type" value="Genomic_DNA"/>
</dbReference>
<feature type="domain" description="BON" evidence="2">
    <location>
        <begin position="42"/>
        <end position="115"/>
    </location>
</feature>
<evidence type="ECO:0000256" key="1">
    <source>
        <dbReference type="SAM" id="SignalP"/>
    </source>
</evidence>
<dbReference type="Pfam" id="PF04972">
    <property type="entry name" value="BON"/>
    <property type="match status" value="1"/>
</dbReference>
<evidence type="ECO:0000313" key="3">
    <source>
        <dbReference type="EMBL" id="CCW36585.1"/>
    </source>
</evidence>
<dbReference type="AlphaFoldDB" id="S0EYA3"/>
<reference evidence="4" key="1">
    <citation type="submission" date="2013-03" db="EMBL/GenBank/DDBJ databases">
        <title>Genome sequence of Chthonomonas calidirosea, the first sequenced genome from the Armatimonadetes phylum (formally candidate division OP10).</title>
        <authorList>
            <person name="Lee K.C.Y."/>
            <person name="Morgan X.C."/>
            <person name="Dunfield P.F."/>
            <person name="Tamas I."/>
            <person name="Houghton K.M."/>
            <person name="Vyssotski M."/>
            <person name="Ryan J.L.J."/>
            <person name="Lagutin K."/>
            <person name="McDonald I.R."/>
            <person name="Stott M.B."/>
        </authorList>
    </citation>
    <scope>NUCLEOTIDE SEQUENCE [LARGE SCALE GENOMIC DNA]</scope>
    <source>
        <strain evidence="4">DSM 23976 / ICMP 18418 / T49</strain>
    </source>
</reference>
<feature type="signal peptide" evidence="1">
    <location>
        <begin position="1"/>
        <end position="23"/>
    </location>
</feature>
<keyword evidence="1" id="KW-0732">Signal</keyword>
<keyword evidence="3" id="KW-0449">Lipoprotein</keyword>
<dbReference type="PROSITE" id="PS50914">
    <property type="entry name" value="BON"/>
    <property type="match status" value="1"/>
</dbReference>
<dbReference type="Gene3D" id="3.30.1340.30">
    <property type="match status" value="1"/>
</dbReference>
<protein>
    <submittedName>
        <fullName evidence="3">Predicted periplasmic or secreted lipoprotein</fullName>
    </submittedName>
</protein>
<organism evidence="3 4">
    <name type="scientific">Chthonomonas calidirosea (strain DSM 23976 / ICMP 18418 / T49)</name>
    <dbReference type="NCBI Taxonomy" id="1303518"/>
    <lineage>
        <taxon>Bacteria</taxon>
        <taxon>Bacillati</taxon>
        <taxon>Armatimonadota</taxon>
        <taxon>Chthonomonadia</taxon>
        <taxon>Chthonomonadales</taxon>
        <taxon>Chthonomonadaceae</taxon>
        <taxon>Chthonomonas</taxon>
    </lineage>
</organism>
<feature type="chain" id="PRO_5004486209" evidence="1">
    <location>
        <begin position="24"/>
        <end position="127"/>
    </location>
</feature>
<dbReference type="KEGG" id="ccz:CCALI_02797"/>
<dbReference type="InterPro" id="IPR007055">
    <property type="entry name" value="BON_dom"/>
</dbReference>
<dbReference type="PROSITE" id="PS51257">
    <property type="entry name" value="PROKAR_LIPOPROTEIN"/>
    <property type="match status" value="1"/>
</dbReference>
<sequence length="127" mass="12937">MRQRAYGLLGIVGLAVALSGCSAKTPSEGTSSGQGTLNNASKDAQIEADVKAALAADPALKGEKITVSVKDAQVSLDGTVKSIAAHDEAEKDVDQVVQKYASVNAGVINNLLVASDRTAISQNGEGR</sequence>
<evidence type="ECO:0000259" key="2">
    <source>
        <dbReference type="PROSITE" id="PS50914"/>
    </source>
</evidence>
<dbReference type="RefSeq" id="WP_016484090.1">
    <property type="nucleotide sequence ID" value="NC_021487.1"/>
</dbReference>
<evidence type="ECO:0000313" key="4">
    <source>
        <dbReference type="Proteomes" id="UP000014227"/>
    </source>
</evidence>
<proteinExistence type="predicted"/>
<dbReference type="PATRIC" id="fig|1303518.3.peg.2904"/>
<accession>S0EYA3</accession>
<keyword evidence="4" id="KW-1185">Reference proteome</keyword>
<dbReference type="HOGENOM" id="CLU_1966656_0_0_0"/>
<name>S0EYA3_CHTCT</name>
<dbReference type="STRING" id="454171.CP488_01291"/>
<dbReference type="Proteomes" id="UP000014227">
    <property type="component" value="Chromosome I"/>
</dbReference>
<gene>
    <name evidence="3" type="ORF">CCALI_02797</name>
</gene>